<dbReference type="Pfam" id="PF11741">
    <property type="entry name" value="AMIN"/>
    <property type="match status" value="1"/>
</dbReference>
<protein>
    <submittedName>
        <fullName evidence="10">Type IV pilus secretin PilQ</fullName>
    </submittedName>
</protein>
<dbReference type="Pfam" id="PF00263">
    <property type="entry name" value="Secretin"/>
    <property type="match status" value="1"/>
</dbReference>
<dbReference type="InterPro" id="IPR038591">
    <property type="entry name" value="NolW-like_sf"/>
</dbReference>
<comment type="similarity">
    <text evidence="2">Belongs to the bacterial secretin family. PilQ subfamily.</text>
</comment>
<keyword evidence="7" id="KW-0998">Cell outer membrane</keyword>
<comment type="subcellular location">
    <subcellularLocation>
        <location evidence="1 8">Cell outer membrane</location>
    </subcellularLocation>
</comment>
<evidence type="ECO:0000256" key="7">
    <source>
        <dbReference type="ARBA" id="ARBA00023237"/>
    </source>
</evidence>
<dbReference type="InterPro" id="IPR004846">
    <property type="entry name" value="T2SS/T3SS_dom"/>
</dbReference>
<dbReference type="GO" id="GO:0009306">
    <property type="term" value="P:protein secretion"/>
    <property type="evidence" value="ECO:0007669"/>
    <property type="project" value="InterPro"/>
</dbReference>
<dbReference type="InterPro" id="IPR013355">
    <property type="entry name" value="Pilus_4_PilQ"/>
</dbReference>
<dbReference type="Gene3D" id="3.30.1370.120">
    <property type="match status" value="1"/>
</dbReference>
<evidence type="ECO:0000259" key="9">
    <source>
        <dbReference type="SMART" id="SM00965"/>
    </source>
</evidence>
<dbReference type="GO" id="GO:0009279">
    <property type="term" value="C:cell outer membrane"/>
    <property type="evidence" value="ECO:0007669"/>
    <property type="project" value="UniProtKB-SubCell"/>
</dbReference>
<evidence type="ECO:0000256" key="1">
    <source>
        <dbReference type="ARBA" id="ARBA00004442"/>
    </source>
</evidence>
<evidence type="ECO:0000256" key="3">
    <source>
        <dbReference type="ARBA" id="ARBA00022448"/>
    </source>
</evidence>
<dbReference type="PANTHER" id="PTHR30604:SF1">
    <property type="entry name" value="DNA UTILIZATION PROTEIN HOFQ"/>
    <property type="match status" value="1"/>
</dbReference>
<evidence type="ECO:0000313" key="10">
    <source>
        <dbReference type="EMBL" id="NDW16358.1"/>
    </source>
</evidence>
<dbReference type="InterPro" id="IPR051808">
    <property type="entry name" value="Type_IV_pilus_biogenesis"/>
</dbReference>
<dbReference type="InterPro" id="IPR005644">
    <property type="entry name" value="NolW-like"/>
</dbReference>
<gene>
    <name evidence="10" type="primary">pilQ</name>
    <name evidence="10" type="ORF">GTQ48_12605</name>
</gene>
<dbReference type="PRINTS" id="PR00811">
    <property type="entry name" value="BCTERIALGSPD"/>
</dbReference>
<dbReference type="InterPro" id="IPR011662">
    <property type="entry name" value="Secretin/TonB_short_N"/>
</dbReference>
<dbReference type="NCBIfam" id="TIGR02515">
    <property type="entry name" value="IV_pilus_PilQ"/>
    <property type="match status" value="1"/>
</dbReference>
<keyword evidence="6" id="KW-0472">Membrane</keyword>
<dbReference type="InterPro" id="IPR004845">
    <property type="entry name" value="T2SS_GspD_CS"/>
</dbReference>
<dbReference type="InterPro" id="IPR001775">
    <property type="entry name" value="GspD/PilQ"/>
</dbReference>
<dbReference type="EMBL" id="JAAAWO010000009">
    <property type="protein sequence ID" value="NDW16358.1"/>
    <property type="molecule type" value="Genomic_DNA"/>
</dbReference>
<dbReference type="InterPro" id="IPR021731">
    <property type="entry name" value="AMIN_dom"/>
</dbReference>
<dbReference type="Pfam" id="PF03958">
    <property type="entry name" value="Secretin_N"/>
    <property type="match status" value="1"/>
</dbReference>
<dbReference type="Gene3D" id="2.60.40.3470">
    <property type="match status" value="1"/>
</dbReference>
<dbReference type="RefSeq" id="WP_163107002.1">
    <property type="nucleotide sequence ID" value="NZ_JAAAWO010000009.1"/>
</dbReference>
<evidence type="ECO:0000256" key="5">
    <source>
        <dbReference type="ARBA" id="ARBA00022927"/>
    </source>
</evidence>
<dbReference type="Proteomes" id="UP000471381">
    <property type="component" value="Unassembled WGS sequence"/>
</dbReference>
<comment type="caution">
    <text evidence="10">The sequence shown here is derived from an EMBL/GenBank/DDBJ whole genome shotgun (WGS) entry which is preliminary data.</text>
</comment>
<dbReference type="Gene3D" id="3.30.1370.130">
    <property type="match status" value="1"/>
</dbReference>
<accession>A0A6N9TNX6</accession>
<evidence type="ECO:0000256" key="6">
    <source>
        <dbReference type="ARBA" id="ARBA00023136"/>
    </source>
</evidence>
<keyword evidence="11" id="KW-1185">Reference proteome</keyword>
<dbReference type="PROSITE" id="PS00875">
    <property type="entry name" value="T2SP_D"/>
    <property type="match status" value="1"/>
</dbReference>
<feature type="domain" description="Secretin/TonB short N-terminal" evidence="9">
    <location>
        <begin position="203"/>
        <end position="251"/>
    </location>
</feature>
<evidence type="ECO:0000256" key="4">
    <source>
        <dbReference type="ARBA" id="ARBA00022729"/>
    </source>
</evidence>
<keyword evidence="5" id="KW-0653">Protein transport</keyword>
<name>A0A6N9TNX6_9ALTE</name>
<evidence type="ECO:0000256" key="2">
    <source>
        <dbReference type="ARBA" id="ARBA00006304"/>
    </source>
</evidence>
<keyword evidence="4" id="KW-0732">Signal</keyword>
<dbReference type="AlphaFoldDB" id="A0A6N9TNX6"/>
<reference evidence="10 11" key="1">
    <citation type="submission" date="2020-01" db="EMBL/GenBank/DDBJ databases">
        <title>Genomes of bacteria type strains.</title>
        <authorList>
            <person name="Chen J."/>
            <person name="Zhu S."/>
            <person name="Yang J."/>
        </authorList>
    </citation>
    <scope>NUCLEOTIDE SEQUENCE [LARGE SCALE GENOMIC DNA]</scope>
    <source>
        <strain evidence="10 11">LMG 24078</strain>
    </source>
</reference>
<dbReference type="SMART" id="SM00965">
    <property type="entry name" value="STN"/>
    <property type="match status" value="1"/>
</dbReference>
<evidence type="ECO:0000256" key="8">
    <source>
        <dbReference type="RuleBase" id="RU004004"/>
    </source>
</evidence>
<proteinExistence type="inferred from homology"/>
<evidence type="ECO:0000313" key="11">
    <source>
        <dbReference type="Proteomes" id="UP000471381"/>
    </source>
</evidence>
<organism evidence="10 11">
    <name type="scientific">Alteromonas genovensis</name>
    <dbReference type="NCBI Taxonomy" id="471225"/>
    <lineage>
        <taxon>Bacteria</taxon>
        <taxon>Pseudomonadati</taxon>
        <taxon>Pseudomonadota</taxon>
        <taxon>Gammaproteobacteria</taxon>
        <taxon>Alteromonadales</taxon>
        <taxon>Alteromonadaceae</taxon>
        <taxon>Alteromonas/Salinimonas group</taxon>
        <taxon>Alteromonas</taxon>
    </lineage>
</organism>
<keyword evidence="3 8" id="KW-0813">Transport</keyword>
<dbReference type="PANTHER" id="PTHR30604">
    <property type="entry name" value="PROTEIN TRANSPORT PROTEIN HOFQ"/>
    <property type="match status" value="1"/>
</dbReference>
<sequence>MAERYIFNKSLNRSGPRWYWLAGTIAALLSFTVFVAPSKAQEPVLVDPQSMSDAQRVTTTITDVDFTQNANNTAITMVTFEGQVPKTQLIESQGKVSVTLMATKLGENQFVELDVADFGTVVSTIETFEDDKSARVEVNYEGAVTVRNTVKGKQLHIEIVPMGKEQQEALSSEKKYTGEPISLDFQDVPVRQVLQIIAQVNGFNLVTTDSVTGNVTISLSGVPWDQALDMIMRVKGLDKRLEGNILLIAPAEELSARETQALQSRQQVADLAPLQTVDIAINYAKAAELAAILKSSEGGILSDRGGVTVDERTNTLLIRDTLESIDEARKTIEVLDIPVKQVLIESRMVTVLDNVDEQLGVRWGFSDRQDDNGVSGSLEGADTIAGGIVPSINNRLNVNLPVSSAAGTIGFQVASLIDGTILDLELSALESESKGEIIASPRITVANQHEAYIEQGTEIPFVQATSSGATAVEFKKAVLSLKVTPHITPDNRIILDLVVTQDTRGETVSTSTGDAVAIDTQEIQTQVLVENGETIVLGGIFQQTSSDGVNKVPLFGDLPVLGALFRNTTELQQKRELLIFVTPKIITEKP</sequence>